<evidence type="ECO:0000313" key="2">
    <source>
        <dbReference type="Proteomes" id="UP000827872"/>
    </source>
</evidence>
<evidence type="ECO:0000313" key="1">
    <source>
        <dbReference type="EMBL" id="KAH8016028.1"/>
    </source>
</evidence>
<organism evidence="1 2">
    <name type="scientific">Sphaerodactylus townsendi</name>
    <dbReference type="NCBI Taxonomy" id="933632"/>
    <lineage>
        <taxon>Eukaryota</taxon>
        <taxon>Metazoa</taxon>
        <taxon>Chordata</taxon>
        <taxon>Craniata</taxon>
        <taxon>Vertebrata</taxon>
        <taxon>Euteleostomi</taxon>
        <taxon>Lepidosauria</taxon>
        <taxon>Squamata</taxon>
        <taxon>Bifurcata</taxon>
        <taxon>Gekkota</taxon>
        <taxon>Sphaerodactylidae</taxon>
        <taxon>Sphaerodactylus</taxon>
    </lineage>
</organism>
<dbReference type="EMBL" id="CM037614">
    <property type="protein sequence ID" value="KAH8016028.1"/>
    <property type="molecule type" value="Genomic_DNA"/>
</dbReference>
<accession>A0ACB8G8V2</accession>
<reference evidence="1" key="1">
    <citation type="submission" date="2021-08" db="EMBL/GenBank/DDBJ databases">
        <title>The first chromosome-level gecko genome reveals the dynamic sex chromosomes of Neotropical dwarf geckos (Sphaerodactylidae: Sphaerodactylus).</title>
        <authorList>
            <person name="Pinto B.J."/>
            <person name="Keating S.E."/>
            <person name="Gamble T."/>
        </authorList>
    </citation>
    <scope>NUCLEOTIDE SEQUENCE</scope>
    <source>
        <strain evidence="1">TG3544</strain>
    </source>
</reference>
<dbReference type="Proteomes" id="UP000827872">
    <property type="component" value="Linkage Group LG01"/>
</dbReference>
<protein>
    <submittedName>
        <fullName evidence="1">Uncharacterized protein</fullName>
    </submittedName>
</protein>
<name>A0ACB8G8V2_9SAUR</name>
<keyword evidence="2" id="KW-1185">Reference proteome</keyword>
<proteinExistence type="predicted"/>
<comment type="caution">
    <text evidence="1">The sequence shown here is derived from an EMBL/GenBank/DDBJ whole genome shotgun (WGS) entry which is preliminary data.</text>
</comment>
<gene>
    <name evidence="1" type="ORF">K3G42_011277</name>
</gene>
<sequence length="72" mass="8278">MGRGTSLRNEHEHQPLTPGKEQRAEPRSPALPRRTSRDWLEGSRGRVYRLGTMNGDERGVAGNRIWQEKQEP</sequence>